<sequence>MENGKWLGLLFELRNAKLEIEKCDEDVKWQELGNNGGRPLPEDLVMEILPRLPVESLLRFKCVSKKWYEIIKNSSFIKEQLYWSSKNTTPRILIYDHAGCPDDDDSPPNPNPITRILVSNAACVHKNSDYFQGFRDPMTDDYKVVWFRTFWDVITHDIIPRLFAAVYSCSRDSWRILQPENGEILVDRY</sequence>
<evidence type="ECO:0000313" key="3">
    <source>
        <dbReference type="Proteomes" id="UP001291623"/>
    </source>
</evidence>
<dbReference type="CDD" id="cd22157">
    <property type="entry name" value="F-box_AtFBW1-like"/>
    <property type="match status" value="1"/>
</dbReference>
<dbReference type="InterPro" id="IPR001810">
    <property type="entry name" value="F-box_dom"/>
</dbReference>
<evidence type="ECO:0000259" key="1">
    <source>
        <dbReference type="PROSITE" id="PS50181"/>
    </source>
</evidence>
<dbReference type="EMBL" id="JAVYJV010000008">
    <property type="protein sequence ID" value="KAK4365542.1"/>
    <property type="molecule type" value="Genomic_DNA"/>
</dbReference>
<organism evidence="2 3">
    <name type="scientific">Anisodus tanguticus</name>
    <dbReference type="NCBI Taxonomy" id="243964"/>
    <lineage>
        <taxon>Eukaryota</taxon>
        <taxon>Viridiplantae</taxon>
        <taxon>Streptophyta</taxon>
        <taxon>Embryophyta</taxon>
        <taxon>Tracheophyta</taxon>
        <taxon>Spermatophyta</taxon>
        <taxon>Magnoliopsida</taxon>
        <taxon>eudicotyledons</taxon>
        <taxon>Gunneridae</taxon>
        <taxon>Pentapetalae</taxon>
        <taxon>asterids</taxon>
        <taxon>lamiids</taxon>
        <taxon>Solanales</taxon>
        <taxon>Solanaceae</taxon>
        <taxon>Solanoideae</taxon>
        <taxon>Hyoscyameae</taxon>
        <taxon>Anisodus</taxon>
    </lineage>
</organism>
<reference evidence="2" key="1">
    <citation type="submission" date="2023-12" db="EMBL/GenBank/DDBJ databases">
        <title>Genome assembly of Anisodus tanguticus.</title>
        <authorList>
            <person name="Wang Y.-J."/>
        </authorList>
    </citation>
    <scope>NUCLEOTIDE SEQUENCE</scope>
    <source>
        <strain evidence="2">KB-2021</strain>
        <tissue evidence="2">Leaf</tissue>
    </source>
</reference>
<dbReference type="InterPro" id="IPR050796">
    <property type="entry name" value="SCF_F-box_component"/>
</dbReference>
<name>A0AAE1VE58_9SOLA</name>
<dbReference type="PROSITE" id="PS50181">
    <property type="entry name" value="FBOX"/>
    <property type="match status" value="1"/>
</dbReference>
<dbReference type="SUPFAM" id="SSF81383">
    <property type="entry name" value="F-box domain"/>
    <property type="match status" value="1"/>
</dbReference>
<evidence type="ECO:0000313" key="2">
    <source>
        <dbReference type="EMBL" id="KAK4365542.1"/>
    </source>
</evidence>
<dbReference type="InterPro" id="IPR036047">
    <property type="entry name" value="F-box-like_dom_sf"/>
</dbReference>
<accession>A0AAE1VE58</accession>
<gene>
    <name evidence="2" type="ORF">RND71_016900</name>
</gene>
<dbReference type="Pfam" id="PF00646">
    <property type="entry name" value="F-box"/>
    <property type="match status" value="1"/>
</dbReference>
<comment type="caution">
    <text evidence="2">The sequence shown here is derived from an EMBL/GenBank/DDBJ whole genome shotgun (WGS) entry which is preliminary data.</text>
</comment>
<protein>
    <recommendedName>
        <fullName evidence="1">F-box domain-containing protein</fullName>
    </recommendedName>
</protein>
<dbReference type="Gene3D" id="1.20.1280.50">
    <property type="match status" value="1"/>
</dbReference>
<keyword evidence="3" id="KW-1185">Reference proteome</keyword>
<dbReference type="PANTHER" id="PTHR31672:SF13">
    <property type="entry name" value="F-BOX PROTEIN CPR30-LIKE"/>
    <property type="match status" value="1"/>
</dbReference>
<proteinExistence type="predicted"/>
<feature type="domain" description="F-box" evidence="1">
    <location>
        <begin position="34"/>
        <end position="80"/>
    </location>
</feature>
<dbReference type="PANTHER" id="PTHR31672">
    <property type="entry name" value="BNACNNG10540D PROTEIN"/>
    <property type="match status" value="1"/>
</dbReference>
<dbReference type="SMART" id="SM00256">
    <property type="entry name" value="FBOX"/>
    <property type="match status" value="1"/>
</dbReference>
<dbReference type="Proteomes" id="UP001291623">
    <property type="component" value="Unassembled WGS sequence"/>
</dbReference>
<dbReference type="AlphaFoldDB" id="A0AAE1VE58"/>